<name>A0A518BZJ5_9BACT</name>
<dbReference type="Proteomes" id="UP000320386">
    <property type="component" value="Chromosome"/>
</dbReference>
<dbReference type="InterPro" id="IPR002035">
    <property type="entry name" value="VWF_A"/>
</dbReference>
<dbReference type="PANTHER" id="PTHR37464:SF1">
    <property type="entry name" value="BLL2463 PROTEIN"/>
    <property type="match status" value="1"/>
</dbReference>
<dbReference type="EMBL" id="CP036280">
    <property type="protein sequence ID" value="QDU72388.1"/>
    <property type="molecule type" value="Genomic_DNA"/>
</dbReference>
<feature type="transmembrane region" description="Helical" evidence="1">
    <location>
        <begin position="6"/>
        <end position="28"/>
    </location>
</feature>
<dbReference type="RefSeq" id="WP_145446559.1">
    <property type="nucleotide sequence ID" value="NZ_CP036280.1"/>
</dbReference>
<dbReference type="Gene3D" id="3.40.50.410">
    <property type="entry name" value="von Willebrand factor, type A domain"/>
    <property type="match status" value="1"/>
</dbReference>
<dbReference type="SMART" id="SM00327">
    <property type="entry name" value="VWA"/>
    <property type="match status" value="1"/>
</dbReference>
<evidence type="ECO:0000259" key="2">
    <source>
        <dbReference type="PROSITE" id="PS50234"/>
    </source>
</evidence>
<dbReference type="PROSITE" id="PS50234">
    <property type="entry name" value="VWFA"/>
    <property type="match status" value="1"/>
</dbReference>
<keyword evidence="1" id="KW-1133">Transmembrane helix</keyword>
<feature type="transmembrane region" description="Helical" evidence="1">
    <location>
        <begin position="63"/>
        <end position="84"/>
    </location>
</feature>
<feature type="domain" description="VWFA" evidence="2">
    <location>
        <begin position="93"/>
        <end position="274"/>
    </location>
</feature>
<dbReference type="InterPro" id="IPR024163">
    <property type="entry name" value="Aerotolerance_reg_N"/>
</dbReference>
<dbReference type="InterPro" id="IPR036465">
    <property type="entry name" value="vWFA_dom_sf"/>
</dbReference>
<feature type="transmembrane region" description="Helical" evidence="1">
    <location>
        <begin position="623"/>
        <end position="644"/>
    </location>
</feature>
<keyword evidence="1" id="KW-0812">Transmembrane</keyword>
<organism evidence="3 4">
    <name type="scientific">Mucisphaera calidilacus</name>
    <dbReference type="NCBI Taxonomy" id="2527982"/>
    <lineage>
        <taxon>Bacteria</taxon>
        <taxon>Pseudomonadati</taxon>
        <taxon>Planctomycetota</taxon>
        <taxon>Phycisphaerae</taxon>
        <taxon>Phycisphaerales</taxon>
        <taxon>Phycisphaeraceae</taxon>
        <taxon>Mucisphaera</taxon>
    </lineage>
</organism>
<reference evidence="3 4" key="1">
    <citation type="submission" date="2019-02" db="EMBL/GenBank/DDBJ databases">
        <title>Deep-cultivation of Planctomycetes and their phenomic and genomic characterization uncovers novel biology.</title>
        <authorList>
            <person name="Wiegand S."/>
            <person name="Jogler M."/>
            <person name="Boedeker C."/>
            <person name="Pinto D."/>
            <person name="Vollmers J."/>
            <person name="Rivas-Marin E."/>
            <person name="Kohn T."/>
            <person name="Peeters S.H."/>
            <person name="Heuer A."/>
            <person name="Rast P."/>
            <person name="Oberbeckmann S."/>
            <person name="Bunk B."/>
            <person name="Jeske O."/>
            <person name="Meyerdierks A."/>
            <person name="Storesund J.E."/>
            <person name="Kallscheuer N."/>
            <person name="Luecker S."/>
            <person name="Lage O.M."/>
            <person name="Pohl T."/>
            <person name="Merkel B.J."/>
            <person name="Hornburger P."/>
            <person name="Mueller R.-W."/>
            <person name="Bruemmer F."/>
            <person name="Labrenz M."/>
            <person name="Spormann A.M."/>
            <person name="Op den Camp H."/>
            <person name="Overmann J."/>
            <person name="Amann R."/>
            <person name="Jetten M.S.M."/>
            <person name="Mascher T."/>
            <person name="Medema M.H."/>
            <person name="Devos D.P."/>
            <person name="Kaster A.-K."/>
            <person name="Ovreas L."/>
            <person name="Rohde M."/>
            <person name="Galperin M.Y."/>
            <person name="Jogler C."/>
        </authorList>
    </citation>
    <scope>NUCLEOTIDE SEQUENCE [LARGE SCALE GENOMIC DNA]</scope>
    <source>
        <strain evidence="3 4">Pan265</strain>
    </source>
</reference>
<keyword evidence="4" id="KW-1185">Reference proteome</keyword>
<dbReference type="Pfam" id="PF07584">
    <property type="entry name" value="BatA"/>
    <property type="match status" value="1"/>
</dbReference>
<proteinExistence type="predicted"/>
<dbReference type="Pfam" id="PF13519">
    <property type="entry name" value="VWA_2"/>
    <property type="match status" value="1"/>
</dbReference>
<gene>
    <name evidence="3" type="ORF">Pan265_22530</name>
</gene>
<evidence type="ECO:0000256" key="1">
    <source>
        <dbReference type="SAM" id="Phobius"/>
    </source>
</evidence>
<keyword evidence="1" id="KW-0472">Membrane</keyword>
<dbReference type="OrthoDB" id="5289914at2"/>
<accession>A0A518BZJ5</accession>
<dbReference type="SUPFAM" id="SSF53300">
    <property type="entry name" value="vWA-like"/>
    <property type="match status" value="1"/>
</dbReference>
<dbReference type="AlphaFoldDB" id="A0A518BZJ5"/>
<evidence type="ECO:0000313" key="3">
    <source>
        <dbReference type="EMBL" id="QDU72388.1"/>
    </source>
</evidence>
<protein>
    <recommendedName>
        <fullName evidence="2">VWFA domain-containing protein</fullName>
    </recommendedName>
</protein>
<dbReference type="PANTHER" id="PTHR37464">
    <property type="entry name" value="BLL2463 PROTEIN"/>
    <property type="match status" value="1"/>
</dbReference>
<evidence type="ECO:0000313" key="4">
    <source>
        <dbReference type="Proteomes" id="UP000320386"/>
    </source>
</evidence>
<dbReference type="CDD" id="cd00198">
    <property type="entry name" value="vWFA"/>
    <property type="match status" value="1"/>
</dbReference>
<sequence length="648" mass="69796">MTMTLLAPLVAGLAAAVALPTLLLLYFLKLRRQRRDVASTLLWRKAVEDLQVNAPFQRLRGSWLLVLQLLLLLMLLGALARPVINAESIETGRAVILIDHSASMNAEDEGGRTRLDRARELGSDLIDRLEVENEGGRAMVVHYASRARVQQTMTGQKSLLREAVGRVAPTDQPTDLAPALRLVEPLAEQALASGTPMTVYVVTDGGSDQAQAVDRVDLHDAQVVFVSVDPEDAGVPGNLAVTAFSARRDPERPERVALFAEVSNFGDRPASATVRFLVGDQSRRTQVVSLGPAGERGPSVEAMSLSLALPDLALLTVELVPADAGQDRLRADNAARLVLTAARTTKVLLVSESGNALMEHAIRASGVERLVVEPPAYLSTDAALEADVWVFDRVDPPGVPARPSLCFDVVPSVEGLELVRWSEGDPASTRPLDWQRGHPMLRHVAFEDLVIREAGRLVLPQGARVLATSPAGPLMAEVRIGARRHVVAAFDPLRTNWPVMVGFPVFFDNALRYLVLGGEKQGTLAAATGSSWAVPGPGVEASGVLVYDGPERIETPVEGDAAILPPLERVGLYRTASPVEPAYQALAVNLLNPAESDLRPYRDEASVVATSASGRAVAVPREVWSWLAVGALVLLMLEWGLYAWRTRV</sequence>
<dbReference type="KEGG" id="mcad:Pan265_22530"/>